<dbReference type="Gene3D" id="3.40.30.10">
    <property type="entry name" value="Glutaredoxin"/>
    <property type="match status" value="1"/>
</dbReference>
<dbReference type="Gene3D" id="1.20.1050.10">
    <property type="match status" value="1"/>
</dbReference>
<dbReference type="Pfam" id="PF13417">
    <property type="entry name" value="GST_N_3"/>
    <property type="match status" value="1"/>
</dbReference>
<dbReference type="AlphaFoldDB" id="A0A3B0S5A0"/>
<organism evidence="2">
    <name type="scientific">hydrothermal vent metagenome</name>
    <dbReference type="NCBI Taxonomy" id="652676"/>
    <lineage>
        <taxon>unclassified sequences</taxon>
        <taxon>metagenomes</taxon>
        <taxon>ecological metagenomes</taxon>
    </lineage>
</organism>
<protein>
    <submittedName>
        <fullName evidence="2">Glutathione S-transferase domain protein</fullName>
    </submittedName>
</protein>
<proteinExistence type="predicted"/>
<feature type="domain" description="GST N-terminal" evidence="1">
    <location>
        <begin position="2"/>
        <end position="60"/>
    </location>
</feature>
<dbReference type="CDD" id="cd03196">
    <property type="entry name" value="GST_C_5"/>
    <property type="match status" value="1"/>
</dbReference>
<dbReference type="GO" id="GO:0016740">
    <property type="term" value="F:transferase activity"/>
    <property type="evidence" value="ECO:0007669"/>
    <property type="project" value="UniProtKB-KW"/>
</dbReference>
<dbReference type="SUPFAM" id="SSF47616">
    <property type="entry name" value="GST C-terminal domain-like"/>
    <property type="match status" value="1"/>
</dbReference>
<evidence type="ECO:0000259" key="1">
    <source>
        <dbReference type="Pfam" id="PF13417"/>
    </source>
</evidence>
<evidence type="ECO:0000313" key="2">
    <source>
        <dbReference type="EMBL" id="VAV99052.1"/>
    </source>
</evidence>
<gene>
    <name evidence="2" type="ORF">MNBD_ALPHA08-1062</name>
</gene>
<dbReference type="SUPFAM" id="SSF52833">
    <property type="entry name" value="Thioredoxin-like"/>
    <property type="match status" value="1"/>
</dbReference>
<dbReference type="EMBL" id="UOEC01000159">
    <property type="protein sequence ID" value="VAV99052.1"/>
    <property type="molecule type" value="Genomic_DNA"/>
</dbReference>
<dbReference type="InterPro" id="IPR036249">
    <property type="entry name" value="Thioredoxin-like_sf"/>
</dbReference>
<name>A0A3B0S5A0_9ZZZZ</name>
<dbReference type="InterPro" id="IPR036282">
    <property type="entry name" value="Glutathione-S-Trfase_C_sf"/>
</dbReference>
<reference evidence="2" key="1">
    <citation type="submission" date="2018-06" db="EMBL/GenBank/DDBJ databases">
        <authorList>
            <person name="Zhirakovskaya E."/>
        </authorList>
    </citation>
    <scope>NUCLEOTIDE SEQUENCE</scope>
</reference>
<accession>A0A3B0S5A0</accession>
<keyword evidence="2" id="KW-0808">Transferase</keyword>
<sequence length="192" mass="21783">MALFASGQVCALREVILADKPQELLTASAKATVPVLVLPNDIVIDQSLDIMLWALAKNDPQNWLACQQPALELIAESDGPFKHNLDRYKYGTRYPGEPPQEHRQKGQLFLTNLDARLGENPFLLGPGVSLADIAIFPFVRQFANTDRQWFDQLNLPNLHNWLAERLHSELFTSVMKKYPQWKTGDEDVKFVV</sequence>
<dbReference type="InterPro" id="IPR004045">
    <property type="entry name" value="Glutathione_S-Trfase_N"/>
</dbReference>
<dbReference type="Pfam" id="PF13410">
    <property type="entry name" value="GST_C_2"/>
    <property type="match status" value="1"/>
</dbReference>